<evidence type="ECO:0000313" key="4">
    <source>
        <dbReference type="EMBL" id="OGY10964.1"/>
    </source>
</evidence>
<dbReference type="Pfam" id="PF13399">
    <property type="entry name" value="LytR_C"/>
    <property type="match status" value="1"/>
</dbReference>
<feature type="domain" description="LytR/CpsA/Psr regulator C-terminal" evidence="3">
    <location>
        <begin position="164"/>
        <end position="211"/>
    </location>
</feature>
<protein>
    <recommendedName>
        <fullName evidence="3">LytR/CpsA/Psr regulator C-terminal domain-containing protein</fullName>
    </recommendedName>
</protein>
<dbReference type="EMBL" id="MHBZ01000026">
    <property type="protein sequence ID" value="OGY10964.1"/>
    <property type="molecule type" value="Genomic_DNA"/>
</dbReference>
<dbReference type="AlphaFoldDB" id="A0A1G1V6C9"/>
<feature type="transmembrane region" description="Helical" evidence="2">
    <location>
        <begin position="102"/>
        <end position="124"/>
    </location>
</feature>
<evidence type="ECO:0000259" key="3">
    <source>
        <dbReference type="Pfam" id="PF13399"/>
    </source>
</evidence>
<feature type="compositionally biased region" description="Basic and acidic residues" evidence="1">
    <location>
        <begin position="68"/>
        <end position="81"/>
    </location>
</feature>
<feature type="region of interest" description="Disordered" evidence="1">
    <location>
        <begin position="128"/>
        <end position="153"/>
    </location>
</feature>
<dbReference type="Proteomes" id="UP000178319">
    <property type="component" value="Unassembled WGS sequence"/>
</dbReference>
<evidence type="ECO:0000313" key="5">
    <source>
        <dbReference type="Proteomes" id="UP000178319"/>
    </source>
</evidence>
<organism evidence="4 5">
    <name type="scientific">Candidatus Blackburnbacteria bacterium RIFCSPHIGHO2_02_FULL_44_20</name>
    <dbReference type="NCBI Taxonomy" id="1797516"/>
    <lineage>
        <taxon>Bacteria</taxon>
        <taxon>Candidatus Blackburniibacteriota</taxon>
    </lineage>
</organism>
<keyword evidence="2" id="KW-0812">Transmembrane</keyword>
<evidence type="ECO:0000256" key="2">
    <source>
        <dbReference type="SAM" id="Phobius"/>
    </source>
</evidence>
<keyword evidence="2" id="KW-0472">Membrane</keyword>
<feature type="region of interest" description="Disordered" evidence="1">
    <location>
        <begin position="52"/>
        <end position="92"/>
    </location>
</feature>
<name>A0A1G1V6C9_9BACT</name>
<proteinExistence type="predicted"/>
<feature type="compositionally biased region" description="Polar residues" evidence="1">
    <location>
        <begin position="128"/>
        <end position="149"/>
    </location>
</feature>
<keyword evidence="2" id="KW-1133">Transmembrane helix</keyword>
<reference evidence="4 5" key="1">
    <citation type="journal article" date="2016" name="Nat. Commun.">
        <title>Thousands of microbial genomes shed light on interconnected biogeochemical processes in an aquifer system.</title>
        <authorList>
            <person name="Anantharaman K."/>
            <person name="Brown C.T."/>
            <person name="Hug L.A."/>
            <person name="Sharon I."/>
            <person name="Castelle C.J."/>
            <person name="Probst A.J."/>
            <person name="Thomas B.C."/>
            <person name="Singh A."/>
            <person name="Wilkins M.J."/>
            <person name="Karaoz U."/>
            <person name="Brodie E.L."/>
            <person name="Williams K.H."/>
            <person name="Hubbard S.S."/>
            <person name="Banfield J.F."/>
        </authorList>
    </citation>
    <scope>NUCLEOTIDE SEQUENCE [LARGE SCALE GENOMIC DNA]</scope>
</reference>
<sequence>MPVKKVARKREKVGKSPVVVEEVSSKNFSHKSPVVVEEIESTEVGLGLVEEGVDEKAPGMVQEQSNMEDNKEPQDVRRPESQEGIWTGDPVLAQPKKGKSRVGLYIALVVVLALLGAGATYLFLQSQGKGQPASTGEEASSGELTQVQEPTPTPTVAFDKSLWTLEVLNGTTTPGLAAKVAAELKEMGYEVVKTGNADRTDYEDTQVLVSSSMKTQSSGLIGDLDGNWGISGVDGDLTGSTASARIVLGANAVPEEIPSEETEE</sequence>
<gene>
    <name evidence="4" type="ORF">A3D26_04475</name>
</gene>
<evidence type="ECO:0000256" key="1">
    <source>
        <dbReference type="SAM" id="MobiDB-lite"/>
    </source>
</evidence>
<comment type="caution">
    <text evidence="4">The sequence shown here is derived from an EMBL/GenBank/DDBJ whole genome shotgun (WGS) entry which is preliminary data.</text>
</comment>
<dbReference type="InterPro" id="IPR027381">
    <property type="entry name" value="LytR/CpsA/Psr_C"/>
</dbReference>
<dbReference type="Gene3D" id="3.30.70.2390">
    <property type="match status" value="1"/>
</dbReference>
<accession>A0A1G1V6C9</accession>
<dbReference type="STRING" id="1797516.A3D26_04475"/>